<dbReference type="CDD" id="cd00082">
    <property type="entry name" value="HisKA"/>
    <property type="match status" value="1"/>
</dbReference>
<dbReference type="SMART" id="SM00388">
    <property type="entry name" value="HisKA"/>
    <property type="match status" value="1"/>
</dbReference>
<keyword evidence="7" id="KW-0547">Nucleotide-binding</keyword>
<dbReference type="SUPFAM" id="SSF47384">
    <property type="entry name" value="Homodimeric domain of signal transducing histidine kinase"/>
    <property type="match status" value="1"/>
</dbReference>
<dbReference type="Pfam" id="PF00512">
    <property type="entry name" value="HisKA"/>
    <property type="match status" value="1"/>
</dbReference>
<keyword evidence="6" id="KW-0808">Transferase</keyword>
<dbReference type="GO" id="GO:0005524">
    <property type="term" value="F:ATP binding"/>
    <property type="evidence" value="ECO:0007669"/>
    <property type="project" value="UniProtKB-KW"/>
</dbReference>
<dbReference type="OrthoDB" id="9813151at2"/>
<keyword evidence="9" id="KW-0067">ATP-binding</keyword>
<keyword evidence="16" id="KW-1185">Reference proteome</keyword>
<feature type="compositionally biased region" description="Low complexity" evidence="13">
    <location>
        <begin position="357"/>
        <end position="367"/>
    </location>
</feature>
<dbReference type="eggNOG" id="COG5002">
    <property type="taxonomic scope" value="Bacteria"/>
</dbReference>
<keyword evidence="4" id="KW-1003">Cell membrane</keyword>
<dbReference type="STRING" id="351607.Acel_0089"/>
<evidence type="ECO:0000256" key="12">
    <source>
        <dbReference type="ARBA" id="ARBA00039401"/>
    </source>
</evidence>
<dbReference type="PANTHER" id="PTHR45453:SF1">
    <property type="entry name" value="PHOSPHATE REGULON SENSOR PROTEIN PHOR"/>
    <property type="match status" value="1"/>
</dbReference>
<dbReference type="Gene3D" id="1.10.287.130">
    <property type="match status" value="1"/>
</dbReference>
<evidence type="ECO:0000256" key="9">
    <source>
        <dbReference type="ARBA" id="ARBA00022840"/>
    </source>
</evidence>
<evidence type="ECO:0000313" key="15">
    <source>
        <dbReference type="EMBL" id="ABK51865.1"/>
    </source>
</evidence>
<dbReference type="InterPro" id="IPR004358">
    <property type="entry name" value="Sig_transdc_His_kin-like_C"/>
</dbReference>
<evidence type="ECO:0000256" key="2">
    <source>
        <dbReference type="ARBA" id="ARBA00004236"/>
    </source>
</evidence>
<evidence type="ECO:0000259" key="14">
    <source>
        <dbReference type="PROSITE" id="PS50109"/>
    </source>
</evidence>
<accession>A0LR05</accession>
<dbReference type="InParanoid" id="A0LR05"/>
<evidence type="ECO:0000256" key="8">
    <source>
        <dbReference type="ARBA" id="ARBA00022777"/>
    </source>
</evidence>
<dbReference type="InterPro" id="IPR003594">
    <property type="entry name" value="HATPase_dom"/>
</dbReference>
<evidence type="ECO:0000256" key="5">
    <source>
        <dbReference type="ARBA" id="ARBA00022553"/>
    </source>
</evidence>
<dbReference type="FunFam" id="3.30.565.10:FF:000023">
    <property type="entry name" value="PAS domain-containing sensor histidine kinase"/>
    <property type="match status" value="1"/>
</dbReference>
<reference evidence="15 16" key="1">
    <citation type="journal article" date="2009" name="Genome Res.">
        <title>Complete genome of the cellulolytic thermophile Acidothermus cellulolyticus 11B provides insights into its ecophysiological and evolutionary adaptations.</title>
        <authorList>
            <person name="Barabote R.D."/>
            <person name="Xie G."/>
            <person name="Leu D.H."/>
            <person name="Normand P."/>
            <person name="Necsulea A."/>
            <person name="Daubin V."/>
            <person name="Medigue C."/>
            <person name="Adney W.S."/>
            <person name="Xu X.C."/>
            <person name="Lapidus A."/>
            <person name="Parales R.E."/>
            <person name="Detter C."/>
            <person name="Pujic P."/>
            <person name="Bruce D."/>
            <person name="Lavire C."/>
            <person name="Challacombe J.F."/>
            <person name="Brettin T.S."/>
            <person name="Berry A.M."/>
        </authorList>
    </citation>
    <scope>NUCLEOTIDE SEQUENCE [LARGE SCALE GENOMIC DNA]</scope>
    <source>
        <strain evidence="16">ATCC 43068 / DSM 8971 / 11B</strain>
    </source>
</reference>
<dbReference type="InterPro" id="IPR003661">
    <property type="entry name" value="HisK_dim/P_dom"/>
</dbReference>
<evidence type="ECO:0000256" key="7">
    <source>
        <dbReference type="ARBA" id="ARBA00022741"/>
    </source>
</evidence>
<evidence type="ECO:0000256" key="11">
    <source>
        <dbReference type="ARBA" id="ARBA00023136"/>
    </source>
</evidence>
<dbReference type="GO" id="GO:0000155">
    <property type="term" value="F:phosphorelay sensor kinase activity"/>
    <property type="evidence" value="ECO:0007669"/>
    <property type="project" value="InterPro"/>
</dbReference>
<dbReference type="PROSITE" id="PS50109">
    <property type="entry name" value="HIS_KIN"/>
    <property type="match status" value="1"/>
</dbReference>
<dbReference type="AlphaFoldDB" id="A0LR05"/>
<dbReference type="InterPro" id="IPR036890">
    <property type="entry name" value="HATPase_C_sf"/>
</dbReference>
<dbReference type="InterPro" id="IPR005467">
    <property type="entry name" value="His_kinase_dom"/>
</dbReference>
<name>A0LR05_ACIC1</name>
<evidence type="ECO:0000256" key="10">
    <source>
        <dbReference type="ARBA" id="ARBA00023012"/>
    </source>
</evidence>
<dbReference type="SMART" id="SM00387">
    <property type="entry name" value="HATPase_c"/>
    <property type="match status" value="1"/>
</dbReference>
<dbReference type="KEGG" id="ace:Acel_0089"/>
<dbReference type="EC" id="2.7.13.3" evidence="3"/>
<feature type="region of interest" description="Disordered" evidence="13">
    <location>
        <begin position="352"/>
        <end position="382"/>
    </location>
</feature>
<evidence type="ECO:0000256" key="6">
    <source>
        <dbReference type="ARBA" id="ARBA00022679"/>
    </source>
</evidence>
<sequence>MIAYHIAVRNSRYATRPAVADDGESREILDTVLRSLEAAAIVTEGDRVVVSNEAAAALRLVFDGRLTSGVLAQLAAESQRVGRRVVAEIELPWGETVRAVHAVAAPVLDSKRVVLLVTDVEESRRVEAVRRDFIANVSHELKTPVGAMLLLAEAIRDAQDDPAALTHFIDRLIHEANRLSRLVKELIDLSRLQGGDPLPELSEVRVSDIVSDAVEPLHVRAEAAGIRLEVAIPANLCVLGDRRQLATAVTNLVENAIVYSSRGGRVGVGARERVTPEGRIVEIAVSDNGIGIARADQERIFERFYRVDPGRSRATGGTGLGLAIVKHIVNNHGGRISVWSKPGTGSTFTLHLPAPASDTTSSVTDLVTRPDSPEPGATRDDR</sequence>
<dbReference type="Gene3D" id="3.30.565.10">
    <property type="entry name" value="Histidine kinase-like ATPase, C-terminal domain"/>
    <property type="match status" value="1"/>
</dbReference>
<gene>
    <name evidence="15" type="ordered locus">Acel_0089</name>
</gene>
<evidence type="ECO:0000313" key="16">
    <source>
        <dbReference type="Proteomes" id="UP000008221"/>
    </source>
</evidence>
<dbReference type="CDD" id="cd00075">
    <property type="entry name" value="HATPase"/>
    <property type="match status" value="1"/>
</dbReference>
<comment type="catalytic activity">
    <reaction evidence="1">
        <text>ATP + protein L-histidine = ADP + protein N-phospho-L-histidine.</text>
        <dbReference type="EC" id="2.7.13.3"/>
    </reaction>
</comment>
<dbReference type="FunFam" id="1.10.287.130:FF:000008">
    <property type="entry name" value="Two-component sensor histidine kinase"/>
    <property type="match status" value="1"/>
</dbReference>
<dbReference type="HOGENOM" id="CLU_000445_89_2_11"/>
<dbReference type="PRINTS" id="PR00344">
    <property type="entry name" value="BCTRLSENSOR"/>
</dbReference>
<dbReference type="Proteomes" id="UP000008221">
    <property type="component" value="Chromosome"/>
</dbReference>
<evidence type="ECO:0000256" key="1">
    <source>
        <dbReference type="ARBA" id="ARBA00000085"/>
    </source>
</evidence>
<dbReference type="FunCoup" id="A0LR05">
    <property type="interactions" value="48"/>
</dbReference>
<dbReference type="GO" id="GO:0004721">
    <property type="term" value="F:phosphoprotein phosphatase activity"/>
    <property type="evidence" value="ECO:0007669"/>
    <property type="project" value="TreeGrafter"/>
</dbReference>
<protein>
    <recommendedName>
        <fullName evidence="12">Sensor-like histidine kinase SenX3</fullName>
        <ecNumber evidence="3">2.7.13.3</ecNumber>
    </recommendedName>
</protein>
<evidence type="ECO:0000256" key="3">
    <source>
        <dbReference type="ARBA" id="ARBA00012438"/>
    </source>
</evidence>
<dbReference type="PANTHER" id="PTHR45453">
    <property type="entry name" value="PHOSPHATE REGULON SENSOR PROTEIN PHOR"/>
    <property type="match status" value="1"/>
</dbReference>
<dbReference type="GO" id="GO:0005886">
    <property type="term" value="C:plasma membrane"/>
    <property type="evidence" value="ECO:0007669"/>
    <property type="project" value="UniProtKB-SubCell"/>
</dbReference>
<keyword evidence="10" id="KW-0902">Two-component regulatory system</keyword>
<proteinExistence type="predicted"/>
<dbReference type="Pfam" id="PF02518">
    <property type="entry name" value="HATPase_c"/>
    <property type="match status" value="1"/>
</dbReference>
<keyword evidence="8 15" id="KW-0418">Kinase</keyword>
<evidence type="ECO:0000256" key="13">
    <source>
        <dbReference type="SAM" id="MobiDB-lite"/>
    </source>
</evidence>
<dbReference type="EMBL" id="CP000481">
    <property type="protein sequence ID" value="ABK51865.1"/>
    <property type="molecule type" value="Genomic_DNA"/>
</dbReference>
<evidence type="ECO:0000256" key="4">
    <source>
        <dbReference type="ARBA" id="ARBA00022475"/>
    </source>
</evidence>
<keyword evidence="5" id="KW-0597">Phosphoprotein</keyword>
<dbReference type="InterPro" id="IPR050351">
    <property type="entry name" value="BphY/WalK/GraS-like"/>
</dbReference>
<keyword evidence="11" id="KW-0472">Membrane</keyword>
<dbReference type="SUPFAM" id="SSF55874">
    <property type="entry name" value="ATPase domain of HSP90 chaperone/DNA topoisomerase II/histidine kinase"/>
    <property type="match status" value="1"/>
</dbReference>
<dbReference type="InterPro" id="IPR036097">
    <property type="entry name" value="HisK_dim/P_sf"/>
</dbReference>
<dbReference type="GO" id="GO:0016036">
    <property type="term" value="P:cellular response to phosphate starvation"/>
    <property type="evidence" value="ECO:0007669"/>
    <property type="project" value="TreeGrafter"/>
</dbReference>
<comment type="subcellular location">
    <subcellularLocation>
        <location evidence="2">Cell membrane</location>
    </subcellularLocation>
</comment>
<organism evidence="15 16">
    <name type="scientific">Acidothermus cellulolyticus (strain ATCC 43068 / DSM 8971 / 11B)</name>
    <dbReference type="NCBI Taxonomy" id="351607"/>
    <lineage>
        <taxon>Bacteria</taxon>
        <taxon>Bacillati</taxon>
        <taxon>Actinomycetota</taxon>
        <taxon>Actinomycetes</taxon>
        <taxon>Acidothermales</taxon>
        <taxon>Acidothermaceae</taxon>
        <taxon>Acidothermus</taxon>
    </lineage>
</organism>
<feature type="domain" description="Histidine kinase" evidence="14">
    <location>
        <begin position="136"/>
        <end position="356"/>
    </location>
</feature>